<keyword evidence="3" id="KW-0540">Nuclease</keyword>
<dbReference type="CDD" id="cd00840">
    <property type="entry name" value="MPP_Mre11_N"/>
    <property type="match status" value="1"/>
</dbReference>
<evidence type="ECO:0000313" key="4">
    <source>
        <dbReference type="Proteomes" id="UP000663499"/>
    </source>
</evidence>
<dbReference type="InterPro" id="IPR029052">
    <property type="entry name" value="Metallo-depent_PP-like"/>
</dbReference>
<dbReference type="PANTHER" id="PTHR30337:SF7">
    <property type="entry name" value="PHOSPHOESTERASE"/>
    <property type="match status" value="1"/>
</dbReference>
<dbReference type="SUPFAM" id="SSF56300">
    <property type="entry name" value="Metallo-dependent phosphatases"/>
    <property type="match status" value="1"/>
</dbReference>
<dbReference type="InterPro" id="IPR050535">
    <property type="entry name" value="DNA_Repair-Maintenance_Comp"/>
</dbReference>
<keyword evidence="4" id="KW-1185">Reference proteome</keyword>
<dbReference type="GO" id="GO:0004527">
    <property type="term" value="F:exonuclease activity"/>
    <property type="evidence" value="ECO:0007669"/>
    <property type="project" value="UniProtKB-KW"/>
</dbReference>
<evidence type="ECO:0000256" key="1">
    <source>
        <dbReference type="ARBA" id="ARBA00022801"/>
    </source>
</evidence>
<feature type="domain" description="Calcineurin-like phosphoesterase" evidence="2">
    <location>
        <begin position="5"/>
        <end position="196"/>
    </location>
</feature>
<dbReference type="RefSeq" id="WP_207299353.1">
    <property type="nucleotide sequence ID" value="NZ_CP071444.1"/>
</dbReference>
<dbReference type="EMBL" id="CP071444">
    <property type="protein sequence ID" value="QSX08011.1"/>
    <property type="molecule type" value="Genomic_DNA"/>
</dbReference>
<organism evidence="3 4">
    <name type="scientific">Alkalibacter rhizosphaerae</name>
    <dbReference type="NCBI Taxonomy" id="2815577"/>
    <lineage>
        <taxon>Bacteria</taxon>
        <taxon>Bacillati</taxon>
        <taxon>Bacillota</taxon>
        <taxon>Clostridia</taxon>
        <taxon>Eubacteriales</taxon>
        <taxon>Eubacteriaceae</taxon>
        <taxon>Alkalibacter</taxon>
    </lineage>
</organism>
<protein>
    <submittedName>
        <fullName evidence="3">DNA repair exonuclease</fullName>
    </submittedName>
</protein>
<dbReference type="PANTHER" id="PTHR30337">
    <property type="entry name" value="COMPONENT OF ATP-DEPENDENT DSDNA EXONUCLEASE"/>
    <property type="match status" value="1"/>
</dbReference>
<gene>
    <name evidence="3" type="ORF">J0B03_09385</name>
</gene>
<keyword evidence="1" id="KW-0378">Hydrolase</keyword>
<proteinExistence type="predicted"/>
<dbReference type="Proteomes" id="UP000663499">
    <property type="component" value="Chromosome"/>
</dbReference>
<dbReference type="KEGG" id="alka:J0B03_09385"/>
<evidence type="ECO:0000259" key="2">
    <source>
        <dbReference type="Pfam" id="PF00149"/>
    </source>
</evidence>
<accession>A0A974XL70</accession>
<reference evidence="3" key="1">
    <citation type="submission" date="2021-03" db="EMBL/GenBank/DDBJ databases">
        <title>Alkalibacter marinus sp. nov., isolated from tidal flat sediment.</title>
        <authorList>
            <person name="Namirimu T."/>
            <person name="Yang J.-A."/>
            <person name="Yang S.-H."/>
            <person name="Kim Y.-J."/>
            <person name="Kwon K.K."/>
        </authorList>
    </citation>
    <scope>NUCLEOTIDE SEQUENCE</scope>
    <source>
        <strain evidence="3">ES005</strain>
    </source>
</reference>
<dbReference type="InterPro" id="IPR041796">
    <property type="entry name" value="Mre11_N"/>
</dbReference>
<keyword evidence="3" id="KW-0269">Exonuclease</keyword>
<dbReference type="AlphaFoldDB" id="A0A974XL70"/>
<sequence>MNHYTFLHSADLHLGGAGASVVLPRSIRTRLRQGSWEAFARLVHICRDKNIDFLFLAGDVFDHDRIRMTDLKAMASTLASLERTRVFIAPGNHDPMEGRLSYGAVDWPENVIIFSRETWTEVEINDWLSIWGFGWKNNSLDGDRVSFDVDMNLLKTNVLLVHGDLESADSPYFPLKNHRDFLERFDYAALGHIHKPSAQTGKWIYSGAPLASSFKDRGPRGYVKGHIQKGGVFHEFEALDHIRFEEGEVTLSPDDGWEEVREGILSARMGDKTICRIRLKGVMDPDLDVEHIHRSLEGDFYHLEILDETIPDYDVERLYKENQDNIIGLFLRSMLQEDLDDPVQRMALFYGLEALLQERSL</sequence>
<evidence type="ECO:0000313" key="3">
    <source>
        <dbReference type="EMBL" id="QSX08011.1"/>
    </source>
</evidence>
<dbReference type="Gene3D" id="3.60.21.10">
    <property type="match status" value="1"/>
</dbReference>
<name>A0A974XL70_9FIRM</name>
<dbReference type="InterPro" id="IPR004843">
    <property type="entry name" value="Calcineurin-like_PHP"/>
</dbReference>
<dbReference type="Pfam" id="PF00149">
    <property type="entry name" value="Metallophos"/>
    <property type="match status" value="1"/>
</dbReference>